<protein>
    <submittedName>
        <fullName evidence="1">Uncharacterized protein</fullName>
    </submittedName>
</protein>
<proteinExistence type="predicted"/>
<reference evidence="1" key="1">
    <citation type="journal article" date="2014" name="Front. Microbiol.">
        <title>High frequency of phylogenetically diverse reductive dehalogenase-homologous genes in deep subseafloor sedimentary metagenomes.</title>
        <authorList>
            <person name="Kawai M."/>
            <person name="Futagami T."/>
            <person name="Toyoda A."/>
            <person name="Takaki Y."/>
            <person name="Nishi S."/>
            <person name="Hori S."/>
            <person name="Arai W."/>
            <person name="Tsubouchi T."/>
            <person name="Morono Y."/>
            <person name="Uchiyama I."/>
            <person name="Ito T."/>
            <person name="Fujiyama A."/>
            <person name="Inagaki F."/>
            <person name="Takami H."/>
        </authorList>
    </citation>
    <scope>NUCLEOTIDE SEQUENCE</scope>
    <source>
        <strain evidence="1">Expedition CK06-06</strain>
    </source>
</reference>
<comment type="caution">
    <text evidence="1">The sequence shown here is derived from an EMBL/GenBank/DDBJ whole genome shotgun (WGS) entry which is preliminary data.</text>
</comment>
<evidence type="ECO:0000313" key="1">
    <source>
        <dbReference type="EMBL" id="GAF68498.1"/>
    </source>
</evidence>
<name>X0RIC1_9ZZZZ</name>
<accession>X0RIC1</accession>
<dbReference type="EMBL" id="BARS01006412">
    <property type="protein sequence ID" value="GAF68498.1"/>
    <property type="molecule type" value="Genomic_DNA"/>
</dbReference>
<gene>
    <name evidence="1" type="ORF">S01H1_12482</name>
</gene>
<organism evidence="1">
    <name type="scientific">marine sediment metagenome</name>
    <dbReference type="NCBI Taxonomy" id="412755"/>
    <lineage>
        <taxon>unclassified sequences</taxon>
        <taxon>metagenomes</taxon>
        <taxon>ecological metagenomes</taxon>
    </lineage>
</organism>
<sequence length="210" mass="24221">MRRSLILIAIIVVIMGIAVTPVAASYGFYRNDSTDYDWVDSDYRPLPQDDIMYWDVSRSRYTGVSDVKGFQFGGNGWCYVRIGMTFVPTESGDSFFGVSWTFDYKLRSNYWWFLPGTVSARVYYVLFDNSWTELDRNQIGPTWIVSYGNTIQGDYQWYSFYPSRFSPSLTAYNTYHACIEVRYDITLAGEVLGNGDIYSTLDVSYMTITS</sequence>
<dbReference type="AlphaFoldDB" id="X0RIC1"/>